<dbReference type="AlphaFoldDB" id="A0A0A9FE39"/>
<dbReference type="PANTHER" id="PTHR10775">
    <property type="entry name" value="OS08G0208400 PROTEIN"/>
    <property type="match status" value="1"/>
</dbReference>
<name>A0A0A9FE39_ARUDO</name>
<proteinExistence type="predicted"/>
<dbReference type="PANTHER" id="PTHR10775:SF172">
    <property type="entry name" value="TNP2, PARTIAL"/>
    <property type="match status" value="1"/>
</dbReference>
<evidence type="ECO:0000313" key="1">
    <source>
        <dbReference type="EMBL" id="JAE11305.1"/>
    </source>
</evidence>
<sequence length="153" mass="17679">MDDMLVDLGRDHPPIIDESIASARAFYRIIASADQSVHESTTHSSLSIVVRLLAMKSQYNMSIAHFEANLELIHELLTPESKLPKDFYQSKKLLEGLGMPYLRIDVCYDNCMFYYKDNENKDKCDVCGTSRYEEGQNKVPRKVLRYLPIKDRL</sequence>
<reference evidence="1" key="2">
    <citation type="journal article" date="2015" name="Data Brief">
        <title>Shoot transcriptome of the giant reed, Arundo donax.</title>
        <authorList>
            <person name="Barrero R.A."/>
            <person name="Guerrero F.D."/>
            <person name="Moolhuijzen P."/>
            <person name="Goolsby J.A."/>
            <person name="Tidwell J."/>
            <person name="Bellgard S.E."/>
            <person name="Bellgard M.I."/>
        </authorList>
    </citation>
    <scope>NUCLEOTIDE SEQUENCE</scope>
    <source>
        <tissue evidence="1">Shoot tissue taken approximately 20 cm above the soil surface</tissue>
    </source>
</reference>
<organism evidence="1">
    <name type="scientific">Arundo donax</name>
    <name type="common">Giant reed</name>
    <name type="synonym">Donax arundinaceus</name>
    <dbReference type="NCBI Taxonomy" id="35708"/>
    <lineage>
        <taxon>Eukaryota</taxon>
        <taxon>Viridiplantae</taxon>
        <taxon>Streptophyta</taxon>
        <taxon>Embryophyta</taxon>
        <taxon>Tracheophyta</taxon>
        <taxon>Spermatophyta</taxon>
        <taxon>Magnoliopsida</taxon>
        <taxon>Liliopsida</taxon>
        <taxon>Poales</taxon>
        <taxon>Poaceae</taxon>
        <taxon>PACMAD clade</taxon>
        <taxon>Arundinoideae</taxon>
        <taxon>Arundineae</taxon>
        <taxon>Arundo</taxon>
    </lineage>
</organism>
<reference evidence="1" key="1">
    <citation type="submission" date="2014-09" db="EMBL/GenBank/DDBJ databases">
        <authorList>
            <person name="Magalhaes I.L.F."/>
            <person name="Oliveira U."/>
            <person name="Santos F.R."/>
            <person name="Vidigal T.H.D.A."/>
            <person name="Brescovit A.D."/>
            <person name="Santos A.J."/>
        </authorList>
    </citation>
    <scope>NUCLEOTIDE SEQUENCE</scope>
    <source>
        <tissue evidence="1">Shoot tissue taken approximately 20 cm above the soil surface</tissue>
    </source>
</reference>
<dbReference type="EMBL" id="GBRH01186591">
    <property type="protein sequence ID" value="JAE11305.1"/>
    <property type="molecule type" value="Transcribed_RNA"/>
</dbReference>
<protein>
    <submittedName>
        <fullName evidence="1">Uncharacterized protein</fullName>
    </submittedName>
</protein>
<accession>A0A0A9FE39</accession>